<name>A0A3T0EC91_9PROT</name>
<evidence type="ECO:0000256" key="2">
    <source>
        <dbReference type="ARBA" id="ARBA00006602"/>
    </source>
</evidence>
<evidence type="ECO:0000256" key="5">
    <source>
        <dbReference type="ARBA" id="ARBA00022795"/>
    </source>
</evidence>
<dbReference type="InterPro" id="IPR018035">
    <property type="entry name" value="Flagellar_FliH/T3SS_HrpE"/>
</dbReference>
<evidence type="ECO:0000256" key="1">
    <source>
        <dbReference type="ARBA" id="ARBA00003041"/>
    </source>
</evidence>
<keyword evidence="8" id="KW-0175">Coiled coil</keyword>
<dbReference type="RefSeq" id="WP_127568262.1">
    <property type="nucleotide sequence ID" value="NZ_BMFB01000001.1"/>
</dbReference>
<accession>A0A3T0EC91</accession>
<keyword evidence="6" id="KW-0653">Protein transport</keyword>
<keyword evidence="4" id="KW-0813">Transport</keyword>
<dbReference type="AlphaFoldDB" id="A0A3T0EC91"/>
<evidence type="ECO:0000256" key="3">
    <source>
        <dbReference type="ARBA" id="ARBA00016507"/>
    </source>
</evidence>
<sequence length="227" mass="24241">MTVLTTRHTPFGFDRVFASDGTVLRDGDRVKRLLTLSEAQEKAEAAAAQALKADNAEAARAAAEALKTLTGRIQAILARMEAESEAMRADAARLAVVAARQIAGAALAAHGDETVLECARSIMDDLRAEPRIAIRVTPALADAIAERLYAEAENRGLEGAVVVRADEEVATGDCVLEWRSGSVERTASDIEARIAELVERWLAAPRDGASDTQNSDEAEPLKELNHG</sequence>
<keyword evidence="11" id="KW-0282">Flagellum</keyword>
<keyword evidence="11" id="KW-0966">Cell projection</keyword>
<dbReference type="Proteomes" id="UP000286954">
    <property type="component" value="Chromosome"/>
</dbReference>
<evidence type="ECO:0000256" key="8">
    <source>
        <dbReference type="SAM" id="Coils"/>
    </source>
</evidence>
<keyword evidence="12" id="KW-1185">Reference proteome</keyword>
<comment type="function">
    <text evidence="1">Needed for flagellar regrowth and assembly.</text>
</comment>
<evidence type="ECO:0000259" key="10">
    <source>
        <dbReference type="Pfam" id="PF02108"/>
    </source>
</evidence>
<feature type="region of interest" description="Disordered" evidence="9">
    <location>
        <begin position="205"/>
        <end position="227"/>
    </location>
</feature>
<feature type="domain" description="Flagellar assembly protein FliH/Type III secretion system HrpE" evidence="10">
    <location>
        <begin position="65"/>
        <end position="187"/>
    </location>
</feature>
<dbReference type="GO" id="GO:0005829">
    <property type="term" value="C:cytosol"/>
    <property type="evidence" value="ECO:0007669"/>
    <property type="project" value="TreeGrafter"/>
</dbReference>
<keyword evidence="5" id="KW-1005">Bacterial flagellum biogenesis</keyword>
<dbReference type="KEGG" id="gak:X907_2400"/>
<protein>
    <recommendedName>
        <fullName evidence="3">Flagellar assembly protein FliH</fullName>
    </recommendedName>
</protein>
<evidence type="ECO:0000313" key="11">
    <source>
        <dbReference type="EMBL" id="AZU04915.1"/>
    </source>
</evidence>
<comment type="similarity">
    <text evidence="2">Belongs to the FliH family.</text>
</comment>
<gene>
    <name evidence="11" type="ORF">X907_2400</name>
</gene>
<evidence type="ECO:0000256" key="9">
    <source>
        <dbReference type="SAM" id="MobiDB-lite"/>
    </source>
</evidence>
<organism evidence="11 12">
    <name type="scientific">Glycocaulis alkaliphilus</name>
    <dbReference type="NCBI Taxonomy" id="1434191"/>
    <lineage>
        <taxon>Bacteria</taxon>
        <taxon>Pseudomonadati</taxon>
        <taxon>Pseudomonadota</taxon>
        <taxon>Alphaproteobacteria</taxon>
        <taxon>Maricaulales</taxon>
        <taxon>Maricaulaceae</taxon>
        <taxon>Glycocaulis</taxon>
    </lineage>
</organism>
<evidence type="ECO:0000256" key="4">
    <source>
        <dbReference type="ARBA" id="ARBA00022448"/>
    </source>
</evidence>
<keyword evidence="11" id="KW-0969">Cilium</keyword>
<dbReference type="InterPro" id="IPR051472">
    <property type="entry name" value="T3SS_Stator/FliH"/>
</dbReference>
<dbReference type="PANTHER" id="PTHR34982:SF1">
    <property type="entry name" value="FLAGELLAR ASSEMBLY PROTEIN FLIH"/>
    <property type="match status" value="1"/>
</dbReference>
<evidence type="ECO:0000256" key="6">
    <source>
        <dbReference type="ARBA" id="ARBA00022927"/>
    </source>
</evidence>
<evidence type="ECO:0000256" key="7">
    <source>
        <dbReference type="ARBA" id="ARBA00023225"/>
    </source>
</evidence>
<reference evidence="11 12" key="1">
    <citation type="submission" date="2016-12" db="EMBL/GenBank/DDBJ databases">
        <title>The genome of dimorphic prosthecate Glycocaulis alkaliphilus 6b-8t, isolated from crude oil dictates its adaptability in petroleum environments.</title>
        <authorList>
            <person name="Wu X.-L."/>
            <person name="Geng S."/>
        </authorList>
    </citation>
    <scope>NUCLEOTIDE SEQUENCE [LARGE SCALE GENOMIC DNA]</scope>
    <source>
        <strain evidence="11 12">6B-8</strain>
    </source>
</reference>
<dbReference type="Pfam" id="PF02108">
    <property type="entry name" value="FliH"/>
    <property type="match status" value="1"/>
</dbReference>
<dbReference type="OrthoDB" id="7304298at2"/>
<feature type="coiled-coil region" evidence="8">
    <location>
        <begin position="36"/>
        <end position="68"/>
    </location>
</feature>
<proteinExistence type="inferred from homology"/>
<keyword evidence="7" id="KW-1006">Bacterial flagellum protein export</keyword>
<dbReference type="PANTHER" id="PTHR34982">
    <property type="entry name" value="YOP PROTEINS TRANSLOCATION PROTEIN L"/>
    <property type="match status" value="1"/>
</dbReference>
<evidence type="ECO:0000313" key="12">
    <source>
        <dbReference type="Proteomes" id="UP000286954"/>
    </source>
</evidence>
<dbReference type="EMBL" id="CP018911">
    <property type="protein sequence ID" value="AZU04915.1"/>
    <property type="molecule type" value="Genomic_DNA"/>
</dbReference>
<dbReference type="GO" id="GO:0015031">
    <property type="term" value="P:protein transport"/>
    <property type="evidence" value="ECO:0007669"/>
    <property type="project" value="UniProtKB-KW"/>
</dbReference>